<evidence type="ECO:0000313" key="1">
    <source>
        <dbReference type="EMBL" id="DAE23434.1"/>
    </source>
</evidence>
<name>A0A8S5QWT3_9CAUD</name>
<dbReference type="EMBL" id="BK015753">
    <property type="protein sequence ID" value="DAE23434.1"/>
    <property type="molecule type" value="Genomic_DNA"/>
</dbReference>
<proteinExistence type="predicted"/>
<accession>A0A8S5QWT3</accession>
<sequence>MNDIRNSQGYALFLCQSRFVEANKTYPSKSRG</sequence>
<organism evidence="1">
    <name type="scientific">Siphoviridae sp. ctcuE16</name>
    <dbReference type="NCBI Taxonomy" id="2826397"/>
    <lineage>
        <taxon>Viruses</taxon>
        <taxon>Duplodnaviria</taxon>
        <taxon>Heunggongvirae</taxon>
        <taxon>Uroviricota</taxon>
        <taxon>Caudoviricetes</taxon>
    </lineage>
</organism>
<reference evidence="1" key="1">
    <citation type="journal article" date="2021" name="Proc. Natl. Acad. Sci. U.S.A.">
        <title>A Catalog of Tens of Thousands of Viruses from Human Metagenomes Reveals Hidden Associations with Chronic Diseases.</title>
        <authorList>
            <person name="Tisza M.J."/>
            <person name="Buck C.B."/>
        </authorList>
    </citation>
    <scope>NUCLEOTIDE SEQUENCE</scope>
    <source>
        <strain evidence="1">CtcuE16</strain>
    </source>
</reference>
<protein>
    <submittedName>
        <fullName evidence="1">Uncharacterized protein</fullName>
    </submittedName>
</protein>